<comment type="caution">
    <text evidence="2">The sequence shown here is derived from an EMBL/GenBank/DDBJ whole genome shotgun (WGS) entry which is preliminary data.</text>
</comment>
<proteinExistence type="predicted"/>
<reference evidence="3" key="1">
    <citation type="journal article" date="2019" name="Int. J. Syst. Evol. Microbiol.">
        <title>The Global Catalogue of Microorganisms (GCM) 10K type strain sequencing project: providing services to taxonomists for standard genome sequencing and annotation.</title>
        <authorList>
            <consortium name="The Broad Institute Genomics Platform"/>
            <consortium name="The Broad Institute Genome Sequencing Center for Infectious Disease"/>
            <person name="Wu L."/>
            <person name="Ma J."/>
        </authorList>
    </citation>
    <scope>NUCLEOTIDE SEQUENCE [LARGE SCALE GENOMIC DNA]</scope>
    <source>
        <strain evidence="3">JCM 14322</strain>
    </source>
</reference>
<accession>A0ABP4YHD2</accession>
<keyword evidence="3" id="KW-1185">Reference proteome</keyword>
<evidence type="ECO:0000313" key="2">
    <source>
        <dbReference type="EMBL" id="GAA1817504.1"/>
    </source>
</evidence>
<protein>
    <recommendedName>
        <fullName evidence="4">YozE SAM-like domain-containing protein</fullName>
    </recommendedName>
</protein>
<evidence type="ECO:0000313" key="3">
    <source>
        <dbReference type="Proteomes" id="UP001500002"/>
    </source>
</evidence>
<dbReference type="Proteomes" id="UP001500002">
    <property type="component" value="Unassembled WGS sequence"/>
</dbReference>
<evidence type="ECO:0000256" key="1">
    <source>
        <dbReference type="SAM" id="MobiDB-lite"/>
    </source>
</evidence>
<organism evidence="2 3">
    <name type="scientific">Agromyces neolithicus</name>
    <dbReference type="NCBI Taxonomy" id="269420"/>
    <lineage>
        <taxon>Bacteria</taxon>
        <taxon>Bacillati</taxon>
        <taxon>Actinomycetota</taxon>
        <taxon>Actinomycetes</taxon>
        <taxon>Micrococcales</taxon>
        <taxon>Microbacteriaceae</taxon>
        <taxon>Agromyces</taxon>
    </lineage>
</organism>
<sequence>MSDRMSWAQFQEAHRVTGGEEPAAFAAYLHYLSDGNWDGEIRQVGTSDEDSPARGDFSV</sequence>
<gene>
    <name evidence="2" type="ORF">GCM10009749_29360</name>
</gene>
<name>A0ABP4YHD2_9MICO</name>
<evidence type="ECO:0008006" key="4">
    <source>
        <dbReference type="Google" id="ProtNLM"/>
    </source>
</evidence>
<dbReference type="EMBL" id="BAAANJ010000015">
    <property type="protein sequence ID" value="GAA1817504.1"/>
    <property type="molecule type" value="Genomic_DNA"/>
</dbReference>
<feature type="region of interest" description="Disordered" evidence="1">
    <location>
        <begin position="39"/>
        <end position="59"/>
    </location>
</feature>